<dbReference type="OrthoDB" id="9773478at2"/>
<proteinExistence type="predicted"/>
<dbReference type="PANTHER" id="PTHR30292">
    <property type="entry name" value="UNCHARACTERIZED PROTEIN YBGL-RELATED"/>
    <property type="match status" value="1"/>
</dbReference>
<accession>A0A2S7VWS0</accession>
<protein>
    <recommendedName>
        <fullName evidence="3">LamB/YcsF family protein</fullName>
    </recommendedName>
</protein>
<dbReference type="InterPro" id="IPR005501">
    <property type="entry name" value="LamB/YcsF/PxpA-like"/>
</dbReference>
<dbReference type="AlphaFoldDB" id="A0A2S7VWS0"/>
<dbReference type="InterPro" id="IPR011330">
    <property type="entry name" value="Glyco_hydro/deAcase_b/a-brl"/>
</dbReference>
<dbReference type="EMBL" id="MSCJ01000001">
    <property type="protein sequence ID" value="PQJ66559.1"/>
    <property type="molecule type" value="Genomic_DNA"/>
</dbReference>
<evidence type="ECO:0000313" key="1">
    <source>
        <dbReference type="EMBL" id="PQJ66559.1"/>
    </source>
</evidence>
<dbReference type="PANTHER" id="PTHR30292:SF0">
    <property type="entry name" value="5-OXOPROLINASE SUBUNIT A"/>
    <property type="match status" value="1"/>
</dbReference>
<name>A0A2S7VWS0_PHOAN</name>
<sequence length="251" mass="27382">MKLNCDMGESFGAWNMGDDAAVMPWINMANIACGFHASDPTVMARTIALAKHHDVIIGAHPGYNDKEGFGRRHIPHTLDEISHSVAYQVGALDALCRLNAVTITYVKPHGALYNQMMQDPEIFEVIVATIAKLNTSRALPLSLMILSRANNEAYIQIAEQKGVSLLFEAFADRAYTTEGLLVPRHETGAVHHHPDLIKAQALQLAQGKVKTLSGKLLTLQVDTICVHGDNPESIATIKEIALLLKSANDNK</sequence>
<gene>
    <name evidence="1" type="ORF">BTO08_03530</name>
</gene>
<dbReference type="SUPFAM" id="SSF88713">
    <property type="entry name" value="Glycoside hydrolase/deacetylase"/>
    <property type="match status" value="1"/>
</dbReference>
<evidence type="ECO:0000313" key="2">
    <source>
        <dbReference type="Proteomes" id="UP000238730"/>
    </source>
</evidence>
<evidence type="ECO:0008006" key="3">
    <source>
        <dbReference type="Google" id="ProtNLM"/>
    </source>
</evidence>
<reference evidence="1 2" key="1">
    <citation type="submission" date="2016-12" db="EMBL/GenBank/DDBJ databases">
        <title>Diversity of luminous bacteria.</title>
        <authorList>
            <person name="Yoshizawa S."/>
            <person name="Kogure K."/>
        </authorList>
    </citation>
    <scope>NUCLEOTIDE SEQUENCE [LARGE SCALE GENOMIC DNA]</scope>
    <source>
        <strain evidence="1 2">LC1-200</strain>
    </source>
</reference>
<organism evidence="1 2">
    <name type="scientific">Photobacterium angustum</name>
    <dbReference type="NCBI Taxonomy" id="661"/>
    <lineage>
        <taxon>Bacteria</taxon>
        <taxon>Pseudomonadati</taxon>
        <taxon>Pseudomonadota</taxon>
        <taxon>Gammaproteobacteria</taxon>
        <taxon>Vibrionales</taxon>
        <taxon>Vibrionaceae</taxon>
        <taxon>Photobacterium</taxon>
    </lineage>
</organism>
<comment type="caution">
    <text evidence="1">The sequence shown here is derived from an EMBL/GenBank/DDBJ whole genome shotgun (WGS) entry which is preliminary data.</text>
</comment>
<dbReference type="RefSeq" id="WP_105059916.1">
    <property type="nucleotide sequence ID" value="NZ_MSCJ01000001.1"/>
</dbReference>
<dbReference type="GO" id="GO:0005975">
    <property type="term" value="P:carbohydrate metabolic process"/>
    <property type="evidence" value="ECO:0007669"/>
    <property type="project" value="InterPro"/>
</dbReference>
<dbReference type="NCBIfam" id="NF003814">
    <property type="entry name" value="PRK05406.1-3"/>
    <property type="match status" value="1"/>
</dbReference>
<dbReference type="Pfam" id="PF03746">
    <property type="entry name" value="LamB_YcsF"/>
    <property type="match status" value="1"/>
</dbReference>
<dbReference type="NCBIfam" id="NF003816">
    <property type="entry name" value="PRK05406.1-5"/>
    <property type="match status" value="1"/>
</dbReference>
<dbReference type="Proteomes" id="UP000238730">
    <property type="component" value="Unassembled WGS sequence"/>
</dbReference>
<dbReference type="Gene3D" id="3.20.20.370">
    <property type="entry name" value="Glycoside hydrolase/deacetylase"/>
    <property type="match status" value="1"/>
</dbReference>
<dbReference type="CDD" id="cd10787">
    <property type="entry name" value="LamB_YcsF_like"/>
    <property type="match status" value="1"/>
</dbReference>